<protein>
    <submittedName>
        <fullName evidence="1">Uncharacterized protein</fullName>
    </submittedName>
</protein>
<reference evidence="1 2" key="1">
    <citation type="submission" date="2024-04" db="EMBL/GenBank/DDBJ databases">
        <title>Tritrichomonas musculus Genome.</title>
        <authorList>
            <person name="Alves-Ferreira E."/>
            <person name="Grigg M."/>
            <person name="Lorenzi H."/>
            <person name="Galac M."/>
        </authorList>
    </citation>
    <scope>NUCLEOTIDE SEQUENCE [LARGE SCALE GENOMIC DNA]</scope>
    <source>
        <strain evidence="1 2">EAF2021</strain>
    </source>
</reference>
<organism evidence="1 2">
    <name type="scientific">Tritrichomonas musculus</name>
    <dbReference type="NCBI Taxonomy" id="1915356"/>
    <lineage>
        <taxon>Eukaryota</taxon>
        <taxon>Metamonada</taxon>
        <taxon>Parabasalia</taxon>
        <taxon>Tritrichomonadida</taxon>
        <taxon>Tritrichomonadidae</taxon>
        <taxon>Tritrichomonas</taxon>
    </lineage>
</organism>
<keyword evidence="2" id="KW-1185">Reference proteome</keyword>
<evidence type="ECO:0000313" key="2">
    <source>
        <dbReference type="Proteomes" id="UP001470230"/>
    </source>
</evidence>
<evidence type="ECO:0000313" key="1">
    <source>
        <dbReference type="EMBL" id="KAK8846939.1"/>
    </source>
</evidence>
<sequence length="195" mass="23732">MKVIQSHIIKIIEKGDDIEEEYENLKQIVLEDNFFDVRQVMISTLAIISNIIKNHRRNSDFFNKIKKIILIFETDIKKNFTNLEIFHIFKSHKIILLFMIKEKILTLNESIVKIITQDKYIIRKYPEYFYEEIKNYIDKEAINKFMPKEQFQEKYDDYRKDGENETYICEIIRKDMIEEFTTYISKTNYPLDSKI</sequence>
<dbReference type="Proteomes" id="UP001470230">
    <property type="component" value="Unassembled WGS sequence"/>
</dbReference>
<gene>
    <name evidence="1" type="ORF">M9Y10_019508</name>
</gene>
<dbReference type="EMBL" id="JAPFFF010000028">
    <property type="protein sequence ID" value="KAK8846939.1"/>
    <property type="molecule type" value="Genomic_DNA"/>
</dbReference>
<comment type="caution">
    <text evidence="1">The sequence shown here is derived from an EMBL/GenBank/DDBJ whole genome shotgun (WGS) entry which is preliminary data.</text>
</comment>
<proteinExistence type="predicted"/>
<name>A0ABR2HGI4_9EUKA</name>
<accession>A0ABR2HGI4</accession>